<evidence type="ECO:0000313" key="3">
    <source>
        <dbReference type="Proteomes" id="UP001152766"/>
    </source>
</evidence>
<protein>
    <submittedName>
        <fullName evidence="2">AAA family ATPase</fullName>
    </submittedName>
</protein>
<dbReference type="InterPro" id="IPR027417">
    <property type="entry name" value="P-loop_NTPase"/>
</dbReference>
<dbReference type="Pfam" id="PF00004">
    <property type="entry name" value="AAA"/>
    <property type="match status" value="1"/>
</dbReference>
<reference evidence="2" key="1">
    <citation type="submission" date="2019-02" db="EMBL/GenBank/DDBJ databases">
        <title>Draft genome of the type strain Pelomonas aquatica CCUG 52575T.</title>
        <authorList>
            <person name="Gomila M."/>
            <person name="Lalucat J."/>
        </authorList>
    </citation>
    <scope>NUCLEOTIDE SEQUENCE</scope>
    <source>
        <strain evidence="2">CCUG 52575</strain>
    </source>
</reference>
<organism evidence="2 3">
    <name type="scientific">Pelomonas aquatica</name>
    <dbReference type="NCBI Taxonomy" id="431058"/>
    <lineage>
        <taxon>Bacteria</taxon>
        <taxon>Pseudomonadati</taxon>
        <taxon>Pseudomonadota</taxon>
        <taxon>Betaproteobacteria</taxon>
        <taxon>Burkholderiales</taxon>
        <taxon>Sphaerotilaceae</taxon>
        <taxon>Roseateles</taxon>
    </lineage>
</organism>
<sequence>MLTTHQSASAIVILDELDKAHDHQRDGVGIQSYLLGLVEPETATRHHDVFLKTGCDFSGVLWLATANRLSDIAPALRTRFRVLMLQQPSPDHLEVIARNAIADVADRWGVERQVLPDLGDLDLPLDRLGSARQVRLATEGAITRWARELQRH</sequence>
<dbReference type="InterPro" id="IPR003959">
    <property type="entry name" value="ATPase_AAA_core"/>
</dbReference>
<comment type="caution">
    <text evidence="2">The sequence shown here is derived from an EMBL/GenBank/DDBJ whole genome shotgun (WGS) entry which is preliminary data.</text>
</comment>
<dbReference type="Gene3D" id="3.40.50.300">
    <property type="entry name" value="P-loop containing nucleotide triphosphate hydrolases"/>
    <property type="match status" value="1"/>
</dbReference>
<proteinExistence type="predicted"/>
<dbReference type="SUPFAM" id="SSF52540">
    <property type="entry name" value="P-loop containing nucleoside triphosphate hydrolases"/>
    <property type="match status" value="1"/>
</dbReference>
<evidence type="ECO:0000259" key="1">
    <source>
        <dbReference type="Pfam" id="PF00004"/>
    </source>
</evidence>
<feature type="domain" description="ATPase AAA-type core" evidence="1">
    <location>
        <begin position="6"/>
        <end position="83"/>
    </location>
</feature>
<keyword evidence="3" id="KW-1185">Reference proteome</keyword>
<dbReference type="AlphaFoldDB" id="A0A9X4LLP4"/>
<dbReference type="GO" id="GO:0016887">
    <property type="term" value="F:ATP hydrolysis activity"/>
    <property type="evidence" value="ECO:0007669"/>
    <property type="project" value="InterPro"/>
</dbReference>
<dbReference type="Proteomes" id="UP001152766">
    <property type="component" value="Unassembled WGS sequence"/>
</dbReference>
<evidence type="ECO:0000313" key="2">
    <source>
        <dbReference type="EMBL" id="MDG0863215.1"/>
    </source>
</evidence>
<dbReference type="EMBL" id="SGUG01000016">
    <property type="protein sequence ID" value="MDG0863215.1"/>
    <property type="molecule type" value="Genomic_DNA"/>
</dbReference>
<name>A0A9X4LLP4_9BURK</name>
<accession>A0A9X4LLP4</accession>
<gene>
    <name evidence="2" type="ORF">EXJ73_12125</name>
</gene>
<dbReference type="GO" id="GO:0005524">
    <property type="term" value="F:ATP binding"/>
    <property type="evidence" value="ECO:0007669"/>
    <property type="project" value="InterPro"/>
</dbReference>